<name>A0ACC0FZW3_9ERIC</name>
<evidence type="ECO:0000313" key="2">
    <source>
        <dbReference type="Proteomes" id="UP001060215"/>
    </source>
</evidence>
<dbReference type="Proteomes" id="UP001060215">
    <property type="component" value="Chromosome 12"/>
</dbReference>
<keyword evidence="2" id="KW-1185">Reference proteome</keyword>
<gene>
    <name evidence="1" type="ORF">LOK49_LG11G01718</name>
</gene>
<accession>A0ACC0FZW3</accession>
<dbReference type="EMBL" id="CM045769">
    <property type="protein sequence ID" value="KAI7994215.1"/>
    <property type="molecule type" value="Genomic_DNA"/>
</dbReference>
<evidence type="ECO:0000313" key="1">
    <source>
        <dbReference type="EMBL" id="KAI7994215.1"/>
    </source>
</evidence>
<reference evidence="1 2" key="1">
    <citation type="journal article" date="2022" name="Plant J.">
        <title>Chromosome-level genome of Camellia lanceoleosa provides a valuable resource for understanding genome evolution and self-incompatibility.</title>
        <authorList>
            <person name="Gong W."/>
            <person name="Xiao S."/>
            <person name="Wang L."/>
            <person name="Liao Z."/>
            <person name="Chang Y."/>
            <person name="Mo W."/>
            <person name="Hu G."/>
            <person name="Li W."/>
            <person name="Zhao G."/>
            <person name="Zhu H."/>
            <person name="Hu X."/>
            <person name="Ji K."/>
            <person name="Xiang X."/>
            <person name="Song Q."/>
            <person name="Yuan D."/>
            <person name="Jin S."/>
            <person name="Zhang L."/>
        </authorList>
    </citation>
    <scope>NUCLEOTIDE SEQUENCE [LARGE SCALE GENOMIC DNA]</scope>
    <source>
        <strain evidence="1">SQ_2022a</strain>
    </source>
</reference>
<comment type="caution">
    <text evidence="1">The sequence shown here is derived from an EMBL/GenBank/DDBJ whole genome shotgun (WGS) entry which is preliminary data.</text>
</comment>
<protein>
    <submittedName>
        <fullName evidence="1">Uncharacterized protein</fullName>
    </submittedName>
</protein>
<sequence>MNSGDKDGRKVVGMEGGSRSVVADSNELVSVVQVTIEGTAHAMEERDRWVAQPMLGMSGAGLEKSENSKNGGGSHDVGPKSVGEDSQEVAVQPQSLVDSRRTGGFLMELNGPEHIRPNINLEVVIPRAQGEVCPLRPAGPSSSDLSESVDRLQPIADRAHTSLQIGEGSSRQVWGDITTIGIGQTTARRSGSANRGGKALQQGRILPQSFSRGAILNNDQTFLTLV</sequence>
<organism evidence="1 2">
    <name type="scientific">Camellia lanceoleosa</name>
    <dbReference type="NCBI Taxonomy" id="1840588"/>
    <lineage>
        <taxon>Eukaryota</taxon>
        <taxon>Viridiplantae</taxon>
        <taxon>Streptophyta</taxon>
        <taxon>Embryophyta</taxon>
        <taxon>Tracheophyta</taxon>
        <taxon>Spermatophyta</taxon>
        <taxon>Magnoliopsida</taxon>
        <taxon>eudicotyledons</taxon>
        <taxon>Gunneridae</taxon>
        <taxon>Pentapetalae</taxon>
        <taxon>asterids</taxon>
        <taxon>Ericales</taxon>
        <taxon>Theaceae</taxon>
        <taxon>Camellia</taxon>
    </lineage>
</organism>
<proteinExistence type="predicted"/>